<dbReference type="InterPro" id="IPR036589">
    <property type="entry name" value="HCY_dom_sf"/>
</dbReference>
<dbReference type="Gene3D" id="3.20.20.20">
    <property type="entry name" value="Dihydropteroate synthase-like"/>
    <property type="match status" value="1"/>
</dbReference>
<dbReference type="PROSITE" id="PS51337">
    <property type="entry name" value="B12_BINDING_NTER"/>
    <property type="match status" value="1"/>
</dbReference>
<evidence type="ECO:0000256" key="11">
    <source>
        <dbReference type="ARBA" id="ARBA00022679"/>
    </source>
</evidence>
<dbReference type="SUPFAM" id="SSF82282">
    <property type="entry name" value="Homocysteine S-methyltransferase"/>
    <property type="match status" value="1"/>
</dbReference>
<evidence type="ECO:0000256" key="2">
    <source>
        <dbReference type="ARBA" id="ARBA00001947"/>
    </source>
</evidence>
<dbReference type="Proteomes" id="UP000199182">
    <property type="component" value="Unassembled WGS sequence"/>
</dbReference>
<evidence type="ECO:0000256" key="17">
    <source>
        <dbReference type="ARBA" id="ARBA00025552"/>
    </source>
</evidence>
<dbReference type="PROSITE" id="PS51332">
    <property type="entry name" value="B12_BINDING"/>
    <property type="match status" value="1"/>
</dbReference>
<evidence type="ECO:0000256" key="16">
    <source>
        <dbReference type="ARBA" id="ARBA00023285"/>
    </source>
</evidence>
<evidence type="ECO:0000256" key="12">
    <source>
        <dbReference type="ARBA" id="ARBA00022691"/>
    </source>
</evidence>
<feature type="domain" description="Hcy-binding" evidence="20">
    <location>
        <begin position="13"/>
        <end position="295"/>
    </location>
</feature>
<keyword evidence="25" id="KW-1185">Reference proteome</keyword>
<name>A0A1G9WWV5_9FIRM</name>
<evidence type="ECO:0000259" key="20">
    <source>
        <dbReference type="PROSITE" id="PS50970"/>
    </source>
</evidence>
<keyword evidence="13 19" id="KW-0479">Metal-binding</keyword>
<keyword evidence="9" id="KW-0028">Amino-acid biosynthesis</keyword>
<evidence type="ECO:0000259" key="21">
    <source>
        <dbReference type="PROSITE" id="PS50972"/>
    </source>
</evidence>
<proteinExistence type="inferred from homology"/>
<evidence type="ECO:0000256" key="5">
    <source>
        <dbReference type="ARBA" id="ARBA00010398"/>
    </source>
</evidence>
<dbReference type="GO" id="GO:0046653">
    <property type="term" value="P:tetrahydrofolate metabolic process"/>
    <property type="evidence" value="ECO:0007669"/>
    <property type="project" value="TreeGrafter"/>
</dbReference>
<comment type="cofactor">
    <cofactor evidence="3">
        <name>methylcob(III)alamin</name>
        <dbReference type="ChEBI" id="CHEBI:28115"/>
    </cofactor>
</comment>
<accession>A0A1G9WWV5</accession>
<dbReference type="GO" id="GO:0008705">
    <property type="term" value="F:methionine synthase activity"/>
    <property type="evidence" value="ECO:0007669"/>
    <property type="project" value="UniProtKB-EC"/>
</dbReference>
<dbReference type="Pfam" id="PF02310">
    <property type="entry name" value="B12-binding"/>
    <property type="match status" value="1"/>
</dbReference>
<gene>
    <name evidence="24" type="ORF">SAMN05192585_10723</name>
</gene>
<feature type="domain" description="Pterin-binding" evidence="21">
    <location>
        <begin position="323"/>
        <end position="567"/>
    </location>
</feature>
<dbReference type="PROSITE" id="PS50972">
    <property type="entry name" value="PTERIN_BINDING"/>
    <property type="match status" value="1"/>
</dbReference>
<dbReference type="Pfam" id="PF02574">
    <property type="entry name" value="S-methyl_trans"/>
    <property type="match status" value="1"/>
</dbReference>
<keyword evidence="12" id="KW-0949">S-adenosyl-L-methionine</keyword>
<dbReference type="InterPro" id="IPR011005">
    <property type="entry name" value="Dihydropteroate_synth-like_sf"/>
</dbReference>
<protein>
    <recommendedName>
        <fullName evidence="7">Methionine synthase</fullName>
        <ecNumber evidence="6">2.1.1.13</ecNumber>
    </recommendedName>
    <alternativeName>
        <fullName evidence="18">5-methyltetrahydrofolate--homocysteine methyltransferase</fullName>
    </alternativeName>
</protein>
<evidence type="ECO:0000256" key="7">
    <source>
        <dbReference type="ARBA" id="ARBA00013998"/>
    </source>
</evidence>
<feature type="binding site" evidence="19">
    <location>
        <position position="217"/>
    </location>
    <ligand>
        <name>Zn(2+)</name>
        <dbReference type="ChEBI" id="CHEBI:29105"/>
    </ligand>
</feature>
<evidence type="ECO:0000256" key="10">
    <source>
        <dbReference type="ARBA" id="ARBA00022628"/>
    </source>
</evidence>
<evidence type="ECO:0000256" key="13">
    <source>
        <dbReference type="ARBA" id="ARBA00022723"/>
    </source>
</evidence>
<evidence type="ECO:0000313" key="25">
    <source>
        <dbReference type="Proteomes" id="UP000199182"/>
    </source>
</evidence>
<reference evidence="24 25" key="1">
    <citation type="submission" date="2016-10" db="EMBL/GenBank/DDBJ databases">
        <authorList>
            <person name="de Groot N.N."/>
        </authorList>
    </citation>
    <scope>NUCLEOTIDE SEQUENCE [LARGE SCALE GENOMIC DNA]</scope>
    <source>
        <strain evidence="24 25">CGMCC 1.5012</strain>
    </source>
</reference>
<organism evidence="24 25">
    <name type="scientific">Acetanaerobacterium elongatum</name>
    <dbReference type="NCBI Taxonomy" id="258515"/>
    <lineage>
        <taxon>Bacteria</taxon>
        <taxon>Bacillati</taxon>
        <taxon>Bacillota</taxon>
        <taxon>Clostridia</taxon>
        <taxon>Eubacteriales</taxon>
        <taxon>Oscillospiraceae</taxon>
        <taxon>Acetanaerobacterium</taxon>
    </lineage>
</organism>
<evidence type="ECO:0000256" key="9">
    <source>
        <dbReference type="ARBA" id="ARBA00022605"/>
    </source>
</evidence>
<dbReference type="STRING" id="258515.SAMN05192585_10723"/>
<dbReference type="SMART" id="SM01018">
    <property type="entry name" value="B12-binding_2"/>
    <property type="match status" value="1"/>
</dbReference>
<feature type="domain" description="B12-binding" evidence="22">
    <location>
        <begin position="678"/>
        <end position="802"/>
    </location>
</feature>
<dbReference type="SUPFAM" id="SSF51717">
    <property type="entry name" value="Dihydropteroate synthetase-like"/>
    <property type="match status" value="1"/>
</dbReference>
<evidence type="ECO:0000256" key="19">
    <source>
        <dbReference type="PROSITE-ProRule" id="PRU00333"/>
    </source>
</evidence>
<dbReference type="InterPro" id="IPR003726">
    <property type="entry name" value="HCY_dom"/>
</dbReference>
<dbReference type="InterPro" id="IPR003759">
    <property type="entry name" value="Cbl-bd_cap"/>
</dbReference>
<evidence type="ECO:0000256" key="15">
    <source>
        <dbReference type="ARBA" id="ARBA00023167"/>
    </source>
</evidence>
<dbReference type="InterPro" id="IPR006158">
    <property type="entry name" value="Cobalamin-bd"/>
</dbReference>
<comment type="catalytic activity">
    <reaction evidence="1">
        <text>(6S)-5-methyl-5,6,7,8-tetrahydrofolate + L-homocysteine = (6S)-5,6,7,8-tetrahydrofolate + L-methionine</text>
        <dbReference type="Rhea" id="RHEA:11172"/>
        <dbReference type="ChEBI" id="CHEBI:18608"/>
        <dbReference type="ChEBI" id="CHEBI:57453"/>
        <dbReference type="ChEBI" id="CHEBI:57844"/>
        <dbReference type="ChEBI" id="CHEBI:58199"/>
        <dbReference type="EC" id="2.1.1.13"/>
    </reaction>
</comment>
<dbReference type="AlphaFoldDB" id="A0A1G9WWV5"/>
<dbReference type="EC" id="2.1.1.13" evidence="6"/>
<dbReference type="PANTHER" id="PTHR45833">
    <property type="entry name" value="METHIONINE SYNTHASE"/>
    <property type="match status" value="1"/>
</dbReference>
<dbReference type="Pfam" id="PF00809">
    <property type="entry name" value="Pterin_bind"/>
    <property type="match status" value="1"/>
</dbReference>
<dbReference type="EMBL" id="FNID01000007">
    <property type="protein sequence ID" value="SDM89074.1"/>
    <property type="molecule type" value="Genomic_DNA"/>
</dbReference>
<keyword evidence="10" id="KW-0846">Cobalamin</keyword>
<evidence type="ECO:0000256" key="3">
    <source>
        <dbReference type="ARBA" id="ARBA00001956"/>
    </source>
</evidence>
<dbReference type="SUPFAM" id="SSF52242">
    <property type="entry name" value="Cobalamin (vitamin B12)-binding domain"/>
    <property type="match status" value="1"/>
</dbReference>
<dbReference type="GO" id="GO:0032259">
    <property type="term" value="P:methylation"/>
    <property type="evidence" value="ECO:0007669"/>
    <property type="project" value="UniProtKB-KW"/>
</dbReference>
<comment type="similarity">
    <text evidence="5">Belongs to the vitamin-B12 dependent methionine synthase family.</text>
</comment>
<dbReference type="InterPro" id="IPR050554">
    <property type="entry name" value="Met_Synthase/Corrinoid"/>
</dbReference>
<evidence type="ECO:0000256" key="6">
    <source>
        <dbReference type="ARBA" id="ARBA00012032"/>
    </source>
</evidence>
<feature type="domain" description="B12-binding N-terminal" evidence="23">
    <location>
        <begin position="585"/>
        <end position="678"/>
    </location>
</feature>
<dbReference type="Pfam" id="PF02607">
    <property type="entry name" value="B12-binding_2"/>
    <property type="match status" value="1"/>
</dbReference>
<evidence type="ECO:0000256" key="18">
    <source>
        <dbReference type="ARBA" id="ARBA00031040"/>
    </source>
</evidence>
<dbReference type="PROSITE" id="PS50970">
    <property type="entry name" value="HCY"/>
    <property type="match status" value="1"/>
</dbReference>
<dbReference type="InterPro" id="IPR036594">
    <property type="entry name" value="Meth_synthase_dom"/>
</dbReference>
<dbReference type="InterPro" id="IPR000489">
    <property type="entry name" value="Pterin-binding_dom"/>
</dbReference>
<dbReference type="GO" id="GO:0031419">
    <property type="term" value="F:cobalamin binding"/>
    <property type="evidence" value="ECO:0007669"/>
    <property type="project" value="UniProtKB-KW"/>
</dbReference>
<sequence>MLQPADSNKGVLPVGLKERIQNEILILDGAMGTMLQSMGLPTGEFPETYNITHPEVVRQIHRGYLESGSNIIYANTFGASKKKAALSGYSYEELIVAGIAAAKAEAQKYNAYVALDIGPLGELMEPMGQLTFEEAFEQFSGQIRCGVQAGADLIVIETMTDLYECKAALLAAKENSSLPIFCTMSFEQNMRTFAGSDYRAMALTLGGLGADAIGINCSLGPQEILPIVRELIKYTNLPVVVKPNAGLPSPDGTYYAVQPTEFAKAIAEFVKLGVNIVGGCCGTNTQYIAAVKKTVEGLKPVKRCPVKPCAVCSASRVTEINRVCVVGERVNPTGKKLFRQALIDRNIGYIVKQAVEQVEAGADILDVNVGIPDIDEKEMLVTVVKAIQAVTDIPLQIDSSDPMAIEAALRVYNGKAIVNSVNGDEKVLDTILPIVRKYGAAVVGLTLDERGIPENAQQRYEIAQKIVSRAEYYGIPRRDVFIDCLTLTVSAQQQNAAQTLEALRLVKEKLGVKTLLGVSNISFGLPERELINKTFLTMALQNGLDLPIVNPNIPAIMDVIYAFNVLTAQDINSELYVERFANTAEAKPSQQSIEQLSIGSCIKKGLKEQCREEARRLLKSNEPMEVVNSYLIPALDEVGKEYEAGKIYLPQLIQAAETAKYAFEVVNAAMPKSQQENDKTIVLATVKGDIHDIGKNIVKVILENYGYRIIDLGRDVAPQAVVEAAQKSGARMVGLSALMTTTIKSMEETIQALHKHNICCKICVGGAVLTPEYAAKMGADYYAKDANDAVTVAKAIYSEPTA</sequence>
<evidence type="ECO:0000256" key="14">
    <source>
        <dbReference type="ARBA" id="ARBA00022833"/>
    </source>
</evidence>
<dbReference type="InterPro" id="IPR017215">
    <property type="entry name" value="MetH_bac"/>
</dbReference>
<dbReference type="GO" id="GO:0005829">
    <property type="term" value="C:cytosol"/>
    <property type="evidence" value="ECO:0007669"/>
    <property type="project" value="TreeGrafter"/>
</dbReference>
<dbReference type="NCBIfam" id="NF005719">
    <property type="entry name" value="PRK07535.1"/>
    <property type="match status" value="1"/>
</dbReference>
<evidence type="ECO:0000313" key="24">
    <source>
        <dbReference type="EMBL" id="SDM89074.1"/>
    </source>
</evidence>
<evidence type="ECO:0000256" key="4">
    <source>
        <dbReference type="ARBA" id="ARBA00005178"/>
    </source>
</evidence>
<comment type="cofactor">
    <cofactor evidence="2 19">
        <name>Zn(2+)</name>
        <dbReference type="ChEBI" id="CHEBI:29105"/>
    </cofactor>
</comment>
<dbReference type="PIRSF" id="PIRSF037472">
    <property type="entry name" value="DHPS_mtfrase"/>
    <property type="match status" value="1"/>
</dbReference>
<comment type="function">
    <text evidence="17">Catalyzes the transfer of a methyl group from methyl-cobalamin to homocysteine, yielding enzyme-bound cob(I)alamin and methionine. Subsequently, remethylates the cofactor using methyltetrahydrofolate.</text>
</comment>
<keyword evidence="8 19" id="KW-0489">Methyltransferase</keyword>
<evidence type="ECO:0000259" key="22">
    <source>
        <dbReference type="PROSITE" id="PS51332"/>
    </source>
</evidence>
<feature type="binding site" evidence="19">
    <location>
        <position position="281"/>
    </location>
    <ligand>
        <name>Zn(2+)</name>
        <dbReference type="ChEBI" id="CHEBI:29105"/>
    </ligand>
</feature>
<keyword evidence="14 19" id="KW-0862">Zinc</keyword>
<dbReference type="UniPathway" id="UPA00051">
    <property type="reaction ID" value="UER00081"/>
</dbReference>
<dbReference type="Gene3D" id="3.40.50.280">
    <property type="entry name" value="Cobalamin-binding domain"/>
    <property type="match status" value="1"/>
</dbReference>
<keyword evidence="15" id="KW-0486">Methionine biosynthesis</keyword>
<evidence type="ECO:0000256" key="1">
    <source>
        <dbReference type="ARBA" id="ARBA00001700"/>
    </source>
</evidence>
<evidence type="ECO:0000256" key="8">
    <source>
        <dbReference type="ARBA" id="ARBA00022603"/>
    </source>
</evidence>
<dbReference type="Gene3D" id="3.20.20.330">
    <property type="entry name" value="Homocysteine-binding-like domain"/>
    <property type="match status" value="1"/>
</dbReference>
<dbReference type="PANTHER" id="PTHR45833:SF1">
    <property type="entry name" value="METHIONINE SYNTHASE"/>
    <property type="match status" value="1"/>
</dbReference>
<keyword evidence="16" id="KW-0170">Cobalt</keyword>
<dbReference type="SUPFAM" id="SSF47644">
    <property type="entry name" value="Methionine synthase domain"/>
    <property type="match status" value="1"/>
</dbReference>
<dbReference type="GO" id="GO:0050667">
    <property type="term" value="P:homocysteine metabolic process"/>
    <property type="evidence" value="ECO:0007669"/>
    <property type="project" value="TreeGrafter"/>
</dbReference>
<dbReference type="CDD" id="cd02070">
    <property type="entry name" value="corrinoid_protein_B12-BD"/>
    <property type="match status" value="1"/>
</dbReference>
<dbReference type="Gene3D" id="1.10.1240.10">
    <property type="entry name" value="Methionine synthase domain"/>
    <property type="match status" value="1"/>
</dbReference>
<dbReference type="GO" id="GO:0046872">
    <property type="term" value="F:metal ion binding"/>
    <property type="evidence" value="ECO:0007669"/>
    <property type="project" value="UniProtKB-KW"/>
</dbReference>
<keyword evidence="11 19" id="KW-0808">Transferase</keyword>
<feature type="binding site" evidence="19">
    <location>
        <position position="280"/>
    </location>
    <ligand>
        <name>Zn(2+)</name>
        <dbReference type="ChEBI" id="CHEBI:29105"/>
    </ligand>
</feature>
<evidence type="ECO:0000259" key="23">
    <source>
        <dbReference type="PROSITE" id="PS51337"/>
    </source>
</evidence>
<dbReference type="InterPro" id="IPR036724">
    <property type="entry name" value="Cobalamin-bd_sf"/>
</dbReference>
<comment type="pathway">
    <text evidence="4">Amino-acid biosynthesis; L-methionine biosynthesis via de novo pathway; L-methionine from L-homocysteine (MetH route): step 1/1.</text>
</comment>